<dbReference type="Gene3D" id="3.40.50.1010">
    <property type="entry name" value="5'-nuclease"/>
    <property type="match status" value="1"/>
</dbReference>
<dbReference type="GO" id="GO:0045926">
    <property type="term" value="P:negative regulation of growth"/>
    <property type="evidence" value="ECO:0007669"/>
    <property type="project" value="UniProtKB-ARBA"/>
</dbReference>
<dbReference type="EC" id="3.1.-.-" evidence="5"/>
<evidence type="ECO:0000256" key="3">
    <source>
        <dbReference type="ARBA" id="ARBA00022723"/>
    </source>
</evidence>
<dbReference type="AlphaFoldDB" id="A5CYF6"/>
<keyword evidence="4 5" id="KW-0378">Hydrolase</keyword>
<comment type="function">
    <text evidence="5">Toxic component of a toxin-antitoxin (TA) system. An RNase.</text>
</comment>
<dbReference type="Proteomes" id="UP000006556">
    <property type="component" value="Chromosome"/>
</dbReference>
<dbReference type="GO" id="GO:0016788">
    <property type="term" value="F:hydrolase activity, acting on ester bonds"/>
    <property type="evidence" value="ECO:0007669"/>
    <property type="project" value="InterPro"/>
</dbReference>
<evidence type="ECO:0000259" key="6">
    <source>
        <dbReference type="Pfam" id="PF01850"/>
    </source>
</evidence>
<dbReference type="GO" id="GO:0004540">
    <property type="term" value="F:RNA nuclease activity"/>
    <property type="evidence" value="ECO:0007669"/>
    <property type="project" value="InterPro"/>
</dbReference>
<keyword evidence="1 5" id="KW-1277">Toxin-antitoxin system</keyword>
<dbReference type="InterPro" id="IPR002716">
    <property type="entry name" value="PIN_dom"/>
</dbReference>
<sequence length="145" mass="16241">MILTDTNVLVYAINTDAPQHTASRKFVEAVQQKNIDSVLPVQVLLEFYAIVTDHRRVTRPLEPETAWKQVNALRAIFPVIDGGLKSFDLLKEISLKTKGADIFDAYLVAQMKACGVSLLCTYNIKDFSRFEGILAQTPEEILARS</sequence>
<dbReference type="GO" id="GO:0090729">
    <property type="term" value="F:toxin activity"/>
    <property type="evidence" value="ECO:0007669"/>
    <property type="project" value="UniProtKB-KW"/>
</dbReference>
<evidence type="ECO:0000256" key="2">
    <source>
        <dbReference type="ARBA" id="ARBA00022722"/>
    </source>
</evidence>
<dbReference type="NCBIfam" id="TIGR00028">
    <property type="entry name" value="Mtu_PIN_fam"/>
    <property type="match status" value="1"/>
</dbReference>
<evidence type="ECO:0000256" key="4">
    <source>
        <dbReference type="ARBA" id="ARBA00022801"/>
    </source>
</evidence>
<evidence type="ECO:0000256" key="1">
    <source>
        <dbReference type="ARBA" id="ARBA00022649"/>
    </source>
</evidence>
<comment type="similarity">
    <text evidence="5">Belongs to the PINc/VapC protein family.</text>
</comment>
<dbReference type="HAMAP" id="MF_00265">
    <property type="entry name" value="VapC_Nob1"/>
    <property type="match status" value="1"/>
</dbReference>
<dbReference type="Pfam" id="PF01850">
    <property type="entry name" value="PIN"/>
    <property type="match status" value="1"/>
</dbReference>
<dbReference type="InterPro" id="IPR022907">
    <property type="entry name" value="VapC_family"/>
</dbReference>
<dbReference type="InterPro" id="IPR006226">
    <property type="entry name" value="Mtu_PIN"/>
</dbReference>
<name>A5CYF6_PELTS</name>
<feature type="domain" description="PIN" evidence="6">
    <location>
        <begin position="2"/>
        <end position="130"/>
    </location>
</feature>
<keyword evidence="2 5" id="KW-0540">Nuclease</keyword>
<comment type="cofactor">
    <cofactor evidence="5">
        <name>Mg(2+)</name>
        <dbReference type="ChEBI" id="CHEBI:18420"/>
    </cofactor>
</comment>
<keyword evidence="5" id="KW-0800">Toxin</keyword>
<evidence type="ECO:0000313" key="8">
    <source>
        <dbReference type="Proteomes" id="UP000006556"/>
    </source>
</evidence>
<feature type="binding site" evidence="5">
    <location>
        <position position="5"/>
    </location>
    <ligand>
        <name>Mg(2+)</name>
        <dbReference type="ChEBI" id="CHEBI:18420"/>
    </ligand>
</feature>
<evidence type="ECO:0000256" key="5">
    <source>
        <dbReference type="HAMAP-Rule" id="MF_00265"/>
    </source>
</evidence>
<keyword evidence="3 5" id="KW-0479">Metal-binding</keyword>
<dbReference type="SUPFAM" id="SSF88723">
    <property type="entry name" value="PIN domain-like"/>
    <property type="match status" value="1"/>
</dbReference>
<accession>A5CYF6</accession>
<dbReference type="STRING" id="370438.PTH_2792"/>
<dbReference type="InterPro" id="IPR029060">
    <property type="entry name" value="PIN-like_dom_sf"/>
</dbReference>
<reference evidence="8" key="1">
    <citation type="journal article" date="2008" name="Genome Res.">
        <title>The genome of Pelotomaculum thermopropionicum reveals niche-associated evolution in anaerobic microbiota.</title>
        <authorList>
            <person name="Kosaka T."/>
            <person name="Kato S."/>
            <person name="Shimoyama T."/>
            <person name="Ishii S."/>
            <person name="Abe T."/>
            <person name="Watanabe K."/>
        </authorList>
    </citation>
    <scope>NUCLEOTIDE SEQUENCE [LARGE SCALE GENOMIC DNA]</scope>
    <source>
        <strain evidence="8">DSM 13744 / JCM 10971 / SI</strain>
    </source>
</reference>
<gene>
    <name evidence="5" type="primary">vapC</name>
    <name evidence="7" type="ordered locus">PTH_2792</name>
</gene>
<proteinExistence type="inferred from homology"/>
<dbReference type="GO" id="GO:0000287">
    <property type="term" value="F:magnesium ion binding"/>
    <property type="evidence" value="ECO:0007669"/>
    <property type="project" value="UniProtKB-UniRule"/>
</dbReference>
<keyword evidence="8" id="KW-1185">Reference proteome</keyword>
<keyword evidence="5" id="KW-0460">Magnesium</keyword>
<dbReference type="eggNOG" id="COG1848">
    <property type="taxonomic scope" value="Bacteria"/>
</dbReference>
<evidence type="ECO:0000313" key="7">
    <source>
        <dbReference type="EMBL" id="BAF60973.1"/>
    </source>
</evidence>
<feature type="binding site" evidence="5">
    <location>
        <position position="104"/>
    </location>
    <ligand>
        <name>Mg(2+)</name>
        <dbReference type="ChEBI" id="CHEBI:18420"/>
    </ligand>
</feature>
<dbReference type="EMBL" id="AP009389">
    <property type="protein sequence ID" value="BAF60973.1"/>
    <property type="molecule type" value="Genomic_DNA"/>
</dbReference>
<dbReference type="HOGENOM" id="CLU_146668_1_0_9"/>
<protein>
    <recommendedName>
        <fullName evidence="5">Ribonuclease VapC</fullName>
        <shortName evidence="5">RNase VapC</shortName>
        <ecNumber evidence="5">3.1.-.-</ecNumber>
    </recommendedName>
    <alternativeName>
        <fullName evidence="5">Toxin VapC</fullName>
    </alternativeName>
</protein>
<dbReference type="KEGG" id="pth:PTH_2792"/>
<organism evidence="7 8">
    <name type="scientific">Pelotomaculum thermopropionicum (strain DSM 13744 / JCM 10971 / SI)</name>
    <dbReference type="NCBI Taxonomy" id="370438"/>
    <lineage>
        <taxon>Bacteria</taxon>
        <taxon>Bacillati</taxon>
        <taxon>Bacillota</taxon>
        <taxon>Clostridia</taxon>
        <taxon>Eubacteriales</taxon>
        <taxon>Desulfotomaculaceae</taxon>
        <taxon>Pelotomaculum</taxon>
    </lineage>
</organism>